<dbReference type="SUPFAM" id="SSF54373">
    <property type="entry name" value="FAD-linked reductases, C-terminal domain"/>
    <property type="match status" value="1"/>
</dbReference>
<evidence type="ECO:0000313" key="4">
    <source>
        <dbReference type="EMBL" id="OJJ79304.1"/>
    </source>
</evidence>
<dbReference type="Proteomes" id="UP000184300">
    <property type="component" value="Unassembled WGS sequence"/>
</dbReference>
<dbReference type="Pfam" id="PF05199">
    <property type="entry name" value="GMC_oxred_C"/>
    <property type="match status" value="1"/>
</dbReference>
<dbReference type="VEuPathDB" id="FungiDB:ASPGLDRAFT_77685"/>
<protein>
    <recommendedName>
        <fullName evidence="3">Glucose-methanol-choline oxidoreductase N-terminal domain-containing protein</fullName>
    </recommendedName>
</protein>
<dbReference type="RefSeq" id="XP_022396002.1">
    <property type="nucleotide sequence ID" value="XM_022549911.1"/>
</dbReference>
<dbReference type="PANTHER" id="PTHR11552">
    <property type="entry name" value="GLUCOSE-METHANOL-CHOLINE GMC OXIDOREDUCTASE"/>
    <property type="match status" value="1"/>
</dbReference>
<dbReference type="InterPro" id="IPR012132">
    <property type="entry name" value="GMC_OxRdtase"/>
</dbReference>
<dbReference type="STRING" id="1160497.A0A1L9V5V0"/>
<evidence type="ECO:0000259" key="3">
    <source>
        <dbReference type="PROSITE" id="PS00624"/>
    </source>
</evidence>
<evidence type="ECO:0000256" key="2">
    <source>
        <dbReference type="PIRSR" id="PIRSR000137-2"/>
    </source>
</evidence>
<accession>A0A1L9V5V0</accession>
<dbReference type="GO" id="GO:0050660">
    <property type="term" value="F:flavin adenine dinucleotide binding"/>
    <property type="evidence" value="ECO:0007669"/>
    <property type="project" value="InterPro"/>
</dbReference>
<dbReference type="InterPro" id="IPR000172">
    <property type="entry name" value="GMC_OxRdtase_N"/>
</dbReference>
<name>A0A1L9V5V0_ASPGL</name>
<dbReference type="AlphaFoldDB" id="A0A1L9V5V0"/>
<proteinExistence type="inferred from homology"/>
<keyword evidence="2" id="KW-0274">FAD</keyword>
<reference evidence="5" key="1">
    <citation type="journal article" date="2017" name="Genome Biol.">
        <title>Comparative genomics reveals high biological diversity and specific adaptations in the industrially and medically important fungal genus Aspergillus.</title>
        <authorList>
            <person name="de Vries R.P."/>
            <person name="Riley R."/>
            <person name="Wiebenga A."/>
            <person name="Aguilar-Osorio G."/>
            <person name="Amillis S."/>
            <person name="Uchima C.A."/>
            <person name="Anderluh G."/>
            <person name="Asadollahi M."/>
            <person name="Askin M."/>
            <person name="Barry K."/>
            <person name="Battaglia E."/>
            <person name="Bayram O."/>
            <person name="Benocci T."/>
            <person name="Braus-Stromeyer S.A."/>
            <person name="Caldana C."/>
            <person name="Canovas D."/>
            <person name="Cerqueira G.C."/>
            <person name="Chen F."/>
            <person name="Chen W."/>
            <person name="Choi C."/>
            <person name="Clum A."/>
            <person name="Dos Santos R.A."/>
            <person name="Damasio A.R."/>
            <person name="Diallinas G."/>
            <person name="Emri T."/>
            <person name="Fekete E."/>
            <person name="Flipphi M."/>
            <person name="Freyberg S."/>
            <person name="Gallo A."/>
            <person name="Gournas C."/>
            <person name="Habgood R."/>
            <person name="Hainaut M."/>
            <person name="Harispe M.L."/>
            <person name="Henrissat B."/>
            <person name="Hilden K.S."/>
            <person name="Hope R."/>
            <person name="Hossain A."/>
            <person name="Karabika E."/>
            <person name="Karaffa L."/>
            <person name="Karanyi Z."/>
            <person name="Krasevec N."/>
            <person name="Kuo A."/>
            <person name="Kusch H."/>
            <person name="LaButti K."/>
            <person name="Lagendijk E.L."/>
            <person name="Lapidus A."/>
            <person name="Levasseur A."/>
            <person name="Lindquist E."/>
            <person name="Lipzen A."/>
            <person name="Logrieco A.F."/>
            <person name="MacCabe A."/>
            <person name="Maekelae M.R."/>
            <person name="Malavazi I."/>
            <person name="Melin P."/>
            <person name="Meyer V."/>
            <person name="Mielnichuk N."/>
            <person name="Miskei M."/>
            <person name="Molnar A.P."/>
            <person name="Mule G."/>
            <person name="Ngan C.Y."/>
            <person name="Orejas M."/>
            <person name="Orosz E."/>
            <person name="Ouedraogo J.P."/>
            <person name="Overkamp K.M."/>
            <person name="Park H.-S."/>
            <person name="Perrone G."/>
            <person name="Piumi F."/>
            <person name="Punt P.J."/>
            <person name="Ram A.F."/>
            <person name="Ramon A."/>
            <person name="Rauscher S."/>
            <person name="Record E."/>
            <person name="Riano-Pachon D.M."/>
            <person name="Robert V."/>
            <person name="Roehrig J."/>
            <person name="Ruller R."/>
            <person name="Salamov A."/>
            <person name="Salih N.S."/>
            <person name="Samson R.A."/>
            <person name="Sandor E."/>
            <person name="Sanguinetti M."/>
            <person name="Schuetze T."/>
            <person name="Sepcic K."/>
            <person name="Shelest E."/>
            <person name="Sherlock G."/>
            <person name="Sophianopoulou V."/>
            <person name="Squina F.M."/>
            <person name="Sun H."/>
            <person name="Susca A."/>
            <person name="Todd R.B."/>
            <person name="Tsang A."/>
            <person name="Unkles S.E."/>
            <person name="van de Wiele N."/>
            <person name="van Rossen-Uffink D."/>
            <person name="Oliveira J.V."/>
            <person name="Vesth T.C."/>
            <person name="Visser J."/>
            <person name="Yu J.-H."/>
            <person name="Zhou M."/>
            <person name="Andersen M.R."/>
            <person name="Archer D.B."/>
            <person name="Baker S.E."/>
            <person name="Benoit I."/>
            <person name="Brakhage A.A."/>
            <person name="Braus G.H."/>
            <person name="Fischer R."/>
            <person name="Frisvad J.C."/>
            <person name="Goldman G.H."/>
            <person name="Houbraken J."/>
            <person name="Oakley B."/>
            <person name="Pocsi I."/>
            <person name="Scazzocchio C."/>
            <person name="Seiboth B."/>
            <person name="vanKuyk P.A."/>
            <person name="Wortman J."/>
            <person name="Dyer P.S."/>
            <person name="Grigoriev I.V."/>
        </authorList>
    </citation>
    <scope>NUCLEOTIDE SEQUENCE [LARGE SCALE GENOMIC DNA]</scope>
    <source>
        <strain evidence="5">CBS 516.65</strain>
    </source>
</reference>
<dbReference type="InterPro" id="IPR007867">
    <property type="entry name" value="GMC_OxRtase_C"/>
</dbReference>
<feature type="domain" description="Glucose-methanol-choline oxidoreductase N-terminal" evidence="3">
    <location>
        <begin position="329"/>
        <end position="343"/>
    </location>
</feature>
<dbReference type="Pfam" id="PF00732">
    <property type="entry name" value="GMC_oxred_N"/>
    <property type="match status" value="1"/>
</dbReference>
<evidence type="ECO:0000256" key="1">
    <source>
        <dbReference type="ARBA" id="ARBA00010790"/>
    </source>
</evidence>
<dbReference type="Gene3D" id="3.50.50.60">
    <property type="entry name" value="FAD/NAD(P)-binding domain"/>
    <property type="match status" value="1"/>
</dbReference>
<dbReference type="Gene3D" id="3.30.560.10">
    <property type="entry name" value="Glucose Oxidase, domain 3"/>
    <property type="match status" value="1"/>
</dbReference>
<gene>
    <name evidence="4" type="ORF">ASPGLDRAFT_77685</name>
</gene>
<dbReference type="GeneID" id="34466171"/>
<feature type="binding site" evidence="2">
    <location>
        <position position="275"/>
    </location>
    <ligand>
        <name>FAD</name>
        <dbReference type="ChEBI" id="CHEBI:57692"/>
    </ligand>
</feature>
<evidence type="ECO:0000313" key="5">
    <source>
        <dbReference type="Proteomes" id="UP000184300"/>
    </source>
</evidence>
<dbReference type="OrthoDB" id="269227at2759"/>
<sequence>MSSHDQEQIIPGDYEYVIVGSGAGGGPLAANLARHGHQVLLLEAGDDQGHSLTQKVPAFHIVSTEDPAIRWDFFVKHYDDEAQAARDPKMTWETPDGKAFIGVNPPSGSKQKGIYYPRAGTLGGCTVHNALLTVLPPDEDWERIVKITNDSSWNPQQMRHYFERLERCGYLPEGTEGHGFGGWLETNHAEQIVLTSKKPFIEAALNDVPSPGNQVVHDINIQEPHQVEGVYQLTLSMNDRGRRSSARNYLVATANARNADGTKKYPLYIRTRSFVTRIMFSDSDGKLKAIGIEFLEGKSMYKADPTYNPKHSGAKKRVFASREVIVAGGSFNTPQLLKLSGIGPKEELHKFGIPARVDLAGVGYNLQDNYEYPVIYQCDQSISVFKDSLFGSAGDPSLAQWIQEGKGPYRSIVETMGVKKKSKVSENDELDLFLFGGAKKFPGYFPGYSKVLGGALNRFCWNLIKVHPRRSQAGSVTLRSADPRDLPEVNLRLFNEHGNKDRPDHDLTAIADGVELARSMFRSIPEPIGPMVEEFPGTFIESLDALKQDIKDKAYSHHATSTCPIGADGDPMACLDSRFRVRGVEGLRVVDASVFPHIPGPFPVLPVYMISEKATDVILEDIQLDLNDACRCVV</sequence>
<comment type="cofactor">
    <cofactor evidence="2">
        <name>FAD</name>
        <dbReference type="ChEBI" id="CHEBI:57692"/>
    </cofactor>
</comment>
<dbReference type="PROSITE" id="PS00624">
    <property type="entry name" value="GMC_OXRED_2"/>
    <property type="match status" value="1"/>
</dbReference>
<dbReference type="InterPro" id="IPR036188">
    <property type="entry name" value="FAD/NAD-bd_sf"/>
</dbReference>
<dbReference type="GO" id="GO:0016614">
    <property type="term" value="F:oxidoreductase activity, acting on CH-OH group of donors"/>
    <property type="evidence" value="ECO:0007669"/>
    <property type="project" value="InterPro"/>
</dbReference>
<keyword evidence="2" id="KW-0285">Flavoprotein</keyword>
<dbReference type="PIRSF" id="PIRSF000137">
    <property type="entry name" value="Alcohol_oxidase"/>
    <property type="match status" value="1"/>
</dbReference>
<dbReference type="SUPFAM" id="SSF51905">
    <property type="entry name" value="FAD/NAD(P)-binding domain"/>
    <property type="match status" value="1"/>
</dbReference>
<organism evidence="4 5">
    <name type="scientific">Aspergillus glaucus CBS 516.65</name>
    <dbReference type="NCBI Taxonomy" id="1160497"/>
    <lineage>
        <taxon>Eukaryota</taxon>
        <taxon>Fungi</taxon>
        <taxon>Dikarya</taxon>
        <taxon>Ascomycota</taxon>
        <taxon>Pezizomycotina</taxon>
        <taxon>Eurotiomycetes</taxon>
        <taxon>Eurotiomycetidae</taxon>
        <taxon>Eurotiales</taxon>
        <taxon>Aspergillaceae</taxon>
        <taxon>Aspergillus</taxon>
        <taxon>Aspergillus subgen. Aspergillus</taxon>
    </lineage>
</organism>
<dbReference type="EMBL" id="KV878919">
    <property type="protein sequence ID" value="OJJ79304.1"/>
    <property type="molecule type" value="Genomic_DNA"/>
</dbReference>
<keyword evidence="5" id="KW-1185">Reference proteome</keyword>
<dbReference type="PANTHER" id="PTHR11552:SF80">
    <property type="entry name" value="GMC OXIDOREDUCTASE"/>
    <property type="match status" value="1"/>
</dbReference>
<dbReference type="Pfam" id="PF13450">
    <property type="entry name" value="NAD_binding_8"/>
    <property type="match status" value="1"/>
</dbReference>
<comment type="similarity">
    <text evidence="1">Belongs to the GMC oxidoreductase family.</text>
</comment>